<proteinExistence type="inferred from homology"/>
<dbReference type="GO" id="GO:0022857">
    <property type="term" value="F:transmembrane transporter activity"/>
    <property type="evidence" value="ECO:0007669"/>
    <property type="project" value="InterPro"/>
</dbReference>
<sequence length="502" mass="55191">MVTQHPEHERRDATEEEIKELRHVVDSVPLAVWVALVANATERFTFYAVTTPWQNYIQNPADSVAVPGALGLGQATATNITSAFLFLSFLLPTVWAIISDTWLGRHKTLCLSYFHSQITKVVGLGFAMIVLGIGTAGVKATASPFIGDQYAETAPQVTTTKKGERVIADRALTLQFIYNVSYWFTNIASLSLVASTYLEKLVGFWAAYLLPLCATWTLFNWEAATPVYQSEKFGRQVEWDDKFVFEIKRGLQACKVMACFVPFHLCMNQITNNLVSQAGQMRLGGIPNDTIQALNSIACVLLGPIMQKFVYPIVRGRGFAFGPIARITWAFIMMSTAMAYAAGVQKLIYTKAPCYDKPLQCEKSPNDVSVWIQSPVYFLLGVAEILGFTTLAEYSYSEAPRNMRSLVQAMAQLSSGAGSALGMAFSPLSKDPQILYLYTGLSVTMITTAPTFWLMFRAYDDRVFEEAHSNDDGSNQTAAPMVSGPSDATETGEKADGAKTSP</sequence>
<dbReference type="Pfam" id="PF00854">
    <property type="entry name" value="PTR2"/>
    <property type="match status" value="2"/>
</dbReference>
<evidence type="ECO:0000256" key="5">
    <source>
        <dbReference type="ARBA" id="ARBA00023136"/>
    </source>
</evidence>
<evidence type="ECO:0008006" key="10">
    <source>
        <dbReference type="Google" id="ProtNLM"/>
    </source>
</evidence>
<evidence type="ECO:0000313" key="8">
    <source>
        <dbReference type="EMBL" id="RKL43037.1"/>
    </source>
</evidence>
<protein>
    <recommendedName>
        <fullName evidence="10">Peptide transporter PTR2</fullName>
    </recommendedName>
</protein>
<feature type="transmembrane region" description="Helical" evidence="7">
    <location>
        <begin position="118"/>
        <end position="138"/>
    </location>
</feature>
<dbReference type="SUPFAM" id="SSF103473">
    <property type="entry name" value="MFS general substrate transporter"/>
    <property type="match status" value="1"/>
</dbReference>
<dbReference type="Gene3D" id="1.20.1250.20">
    <property type="entry name" value="MFS general substrate transporter like domains"/>
    <property type="match status" value="2"/>
</dbReference>
<evidence type="ECO:0000256" key="1">
    <source>
        <dbReference type="ARBA" id="ARBA00004141"/>
    </source>
</evidence>
<dbReference type="PANTHER" id="PTHR11654">
    <property type="entry name" value="OLIGOPEPTIDE TRANSPORTER-RELATED"/>
    <property type="match status" value="1"/>
</dbReference>
<evidence type="ECO:0000256" key="3">
    <source>
        <dbReference type="ARBA" id="ARBA00022692"/>
    </source>
</evidence>
<dbReference type="EMBL" id="MRDB01000012">
    <property type="protein sequence ID" value="RKL43037.1"/>
    <property type="molecule type" value="Genomic_DNA"/>
</dbReference>
<evidence type="ECO:0000313" key="9">
    <source>
        <dbReference type="Proteomes" id="UP000283569"/>
    </source>
</evidence>
<feature type="transmembrane region" description="Helical" evidence="7">
    <location>
        <begin position="176"/>
        <end position="194"/>
    </location>
</feature>
<feature type="transmembrane region" description="Helical" evidence="7">
    <location>
        <begin position="80"/>
        <end position="98"/>
    </location>
</feature>
<evidence type="ECO:0000256" key="6">
    <source>
        <dbReference type="SAM" id="MobiDB-lite"/>
    </source>
</evidence>
<gene>
    <name evidence="8" type="ORF">BFJ72_g4450</name>
</gene>
<dbReference type="Proteomes" id="UP000283569">
    <property type="component" value="Unassembled WGS sequence"/>
</dbReference>
<feature type="compositionally biased region" description="Basic and acidic residues" evidence="6">
    <location>
        <begin position="491"/>
        <end position="502"/>
    </location>
</feature>
<feature type="region of interest" description="Disordered" evidence="6">
    <location>
        <begin position="467"/>
        <end position="502"/>
    </location>
</feature>
<keyword evidence="4 7" id="KW-1133">Transmembrane helix</keyword>
<dbReference type="AlphaFoldDB" id="A0A420TND1"/>
<evidence type="ECO:0000256" key="7">
    <source>
        <dbReference type="SAM" id="Phobius"/>
    </source>
</evidence>
<feature type="transmembrane region" description="Helical" evidence="7">
    <location>
        <begin position="434"/>
        <end position="456"/>
    </location>
</feature>
<evidence type="ECO:0000256" key="4">
    <source>
        <dbReference type="ARBA" id="ARBA00022989"/>
    </source>
</evidence>
<reference evidence="8 9" key="1">
    <citation type="journal article" date="2018" name="Sci. Rep.">
        <title>Characterisation of pathogen-specific regions and novel effector candidates in Fusarium oxysporum f. sp. cepae.</title>
        <authorList>
            <person name="Armitage A.D."/>
            <person name="Taylor A."/>
            <person name="Sobczyk M.K."/>
            <person name="Baxter L."/>
            <person name="Greenfield B.P."/>
            <person name="Bates H.J."/>
            <person name="Wilson F."/>
            <person name="Jackson A.C."/>
            <person name="Ott S."/>
            <person name="Harrison R.J."/>
            <person name="Clarkson J.P."/>
        </authorList>
    </citation>
    <scope>NUCLEOTIDE SEQUENCE [LARGE SCALE GENOMIC DNA]</scope>
    <source>
        <strain evidence="8 9">Fp_A8</strain>
    </source>
</reference>
<keyword evidence="5 7" id="KW-0472">Membrane</keyword>
<organism evidence="8 9">
    <name type="scientific">Gibberella intermedia</name>
    <name type="common">Bulb rot disease fungus</name>
    <name type="synonym">Fusarium proliferatum</name>
    <dbReference type="NCBI Taxonomy" id="948311"/>
    <lineage>
        <taxon>Eukaryota</taxon>
        <taxon>Fungi</taxon>
        <taxon>Dikarya</taxon>
        <taxon>Ascomycota</taxon>
        <taxon>Pezizomycotina</taxon>
        <taxon>Sordariomycetes</taxon>
        <taxon>Hypocreomycetidae</taxon>
        <taxon>Hypocreales</taxon>
        <taxon>Nectriaceae</taxon>
        <taxon>Fusarium</taxon>
        <taxon>Fusarium fujikuroi species complex</taxon>
    </lineage>
</organism>
<evidence type="ECO:0000256" key="2">
    <source>
        <dbReference type="ARBA" id="ARBA00005982"/>
    </source>
</evidence>
<feature type="transmembrane region" description="Helical" evidence="7">
    <location>
        <begin position="376"/>
        <end position="394"/>
    </location>
</feature>
<dbReference type="InterPro" id="IPR036259">
    <property type="entry name" value="MFS_trans_sf"/>
</dbReference>
<comment type="caution">
    <text evidence="8">The sequence shown here is derived from an EMBL/GenBank/DDBJ whole genome shotgun (WGS) entry which is preliminary data.</text>
</comment>
<dbReference type="GO" id="GO:0016020">
    <property type="term" value="C:membrane"/>
    <property type="evidence" value="ECO:0007669"/>
    <property type="project" value="UniProtKB-SubCell"/>
</dbReference>
<keyword evidence="3 7" id="KW-0812">Transmembrane</keyword>
<comment type="similarity">
    <text evidence="2">Belongs to the major facilitator superfamily. Proton-dependent oligopeptide transporter (POT/PTR) (TC 2.A.17) family.</text>
</comment>
<comment type="subcellular location">
    <subcellularLocation>
        <location evidence="1">Membrane</location>
        <topology evidence="1">Multi-pass membrane protein</topology>
    </subcellularLocation>
</comment>
<feature type="transmembrane region" description="Helical" evidence="7">
    <location>
        <begin position="201"/>
        <end position="219"/>
    </location>
</feature>
<dbReference type="InterPro" id="IPR000109">
    <property type="entry name" value="POT_fam"/>
</dbReference>
<accession>A0A420TND1</accession>
<feature type="transmembrane region" description="Helical" evidence="7">
    <location>
        <begin position="323"/>
        <end position="343"/>
    </location>
</feature>
<name>A0A420TND1_GIBIN</name>